<dbReference type="GO" id="GO:0009306">
    <property type="term" value="P:protein secretion"/>
    <property type="evidence" value="ECO:0007669"/>
    <property type="project" value="InterPro"/>
</dbReference>
<comment type="subcellular location">
    <subcellularLocation>
        <location evidence="1">Membrane</location>
        <topology evidence="1">Single-pass membrane protein</topology>
    </subcellularLocation>
</comment>
<evidence type="ECO:0000313" key="6">
    <source>
        <dbReference type="EMBL" id="MPL73464.1"/>
    </source>
</evidence>
<evidence type="ECO:0000256" key="4">
    <source>
        <dbReference type="ARBA" id="ARBA00023136"/>
    </source>
</evidence>
<keyword evidence="2" id="KW-0812">Transmembrane</keyword>
<sequence length="1470" mass="164058">MSLAFIYGLFRTSYVQTRLVHVAANYLSAELGTKISIGSIDISWFFNVVLEDVLIKDKHNENLLKAARIKVRPGKIDHKRRFLAISAISLDKAEINIARYASDSLMNYSFIADYFSSSSDTATRKTTGTPWKLGISGIRISGSQFTYNNGLKDSVTSGIDYNHISLSGLNLEIRRLAIFPDSITAQIRSLSLKEKSGFILNDLFTNCLISKDSIVARQLHIKTQGSEINVDLKFLHPGFGSYNHFIDSVKMYGLFDRTTVQLGDIGYFAPALSGINESLKIHGLVTGNVSSLKARQFRLGYRENTYFEGNITMDGLPDIYETFIHLNVRDFKTNYQDLSAFRLPDGGNAGIPEIVSNLGNIRIKGYFTGFINDFVSAATFRTGTGTVKTDLSLKSGKDQNIQYNGHLNLSAWQLGKSLKAGKYLGLVDLSAEIDGMLSKQKEISATLAGDVQRIQILGNEFNDIRLNGQFLNREFNGQLTLRDELIDLDFNGLVDLSDSIPRFNFISEVKDAYLSRLNLWERDSSASISTSMSLNFTGSNIDNLLGNLNFYNTLYKESGNYYPVNKIELKTFAYGPGLKTLSLDSDFASADFSGKFTFSDFYSSLLNIVNTYLPSFRPYPKMDRQVSQEQLFDYNIVVKDVSHLTELFLPNLKLHSTTYLFGSYNSTSRIILLNGQTDLVEYNGIKFHNWTIRGQNSGNSLELTTGMSSIVFKEPENENDRALGLDNFSFNAAMRGDSIKYNFNWGNKNRDIRNRGDISGYFAFNDQPVIRSGITKADFIINDSTFTARQDGDIIIDSSSVYIKKLIIKGLNQELTVAGKVSEDSSDLLSIKFERFDISNADLLLNIDNVDFDGILSGTLSANDLYKTRRLQADMTVKNFAFNKEILGDARVLTRWDNDKSGLDIDVGIIYKGNISTHTPVSVKGFIYTDPEALQNFDLDIKTLNYNLATLNPFLKGFASNLKGYASGDLKMEGTYNQPAFSGNLQLMRTQLKIDYLNVSYSLADKVEVTPKLISATNVMVYDSLGNTGLLNFNLSHNYFRDMVMDMTVMANNLAGLNTTSKHNELFYGSAFATGNVSIRGPFDDLRMNIRVKSDKETNIYIPINLNVDATENAYIRFVNNENEHLKPALFEPVTSGVNLDMFLNVTKDANIQLFLPDNIGNIKANGNGQLQMGIDTRGDITMFGDYIIESGTFLFTLQNVLNRVFSIDQGSKISFNGSPYEADLNVKAVYKLRASLKGIPELAAIPEYANRSIPVDCIIHLKNNLYNPDIGFSIRLPDAEESLRQSVFAAIDTTNEVGMTQQMVSLLLLKSFSFTGNASLAGSVGSSSIEVLTNQLSNMLSQISKDVDIGVNYRTGDALSSEALEVALSTHLFDDRVTIDGNLGVMTSGTTQNTNNIIGDVVIDVKITRDGRFRVKAYNKSNNPFEISSYNANYKQGVGIYYRYEFDRFSELFRRQRKKQHTTGDDSKL</sequence>
<comment type="caution">
    <text evidence="6">The sequence shown here is derived from an EMBL/GenBank/DDBJ whole genome shotgun (WGS) entry which is preliminary data.</text>
</comment>
<protein>
    <recommendedName>
        <fullName evidence="5">Translocation and assembly module TamB C-terminal domain-containing protein</fullName>
    </recommendedName>
</protein>
<dbReference type="PANTHER" id="PTHR30441">
    <property type="entry name" value="DUF748 DOMAIN-CONTAINING PROTEIN"/>
    <property type="match status" value="1"/>
</dbReference>
<dbReference type="Pfam" id="PF04357">
    <property type="entry name" value="TamB"/>
    <property type="match status" value="1"/>
</dbReference>
<feature type="domain" description="Translocation and assembly module TamB C-terminal" evidence="5">
    <location>
        <begin position="1024"/>
        <end position="1447"/>
    </location>
</feature>
<keyword evidence="3" id="KW-1133">Transmembrane helix</keyword>
<evidence type="ECO:0000259" key="5">
    <source>
        <dbReference type="Pfam" id="PF04357"/>
    </source>
</evidence>
<name>A0A644U2J1_9ZZZZ</name>
<keyword evidence="4" id="KW-0472">Membrane</keyword>
<dbReference type="GO" id="GO:0005886">
    <property type="term" value="C:plasma membrane"/>
    <property type="evidence" value="ECO:0007669"/>
    <property type="project" value="InterPro"/>
</dbReference>
<dbReference type="EMBL" id="VSSQ01000073">
    <property type="protein sequence ID" value="MPL73464.1"/>
    <property type="molecule type" value="Genomic_DNA"/>
</dbReference>
<gene>
    <name evidence="6" type="ORF">SDC9_19264</name>
</gene>
<accession>A0A644U2J1</accession>
<dbReference type="PANTHER" id="PTHR30441:SF8">
    <property type="entry name" value="DUF748 DOMAIN-CONTAINING PROTEIN"/>
    <property type="match status" value="1"/>
</dbReference>
<dbReference type="InterPro" id="IPR052894">
    <property type="entry name" value="AsmA-related"/>
</dbReference>
<evidence type="ECO:0000256" key="1">
    <source>
        <dbReference type="ARBA" id="ARBA00004167"/>
    </source>
</evidence>
<dbReference type="GO" id="GO:0090313">
    <property type="term" value="P:regulation of protein targeting to membrane"/>
    <property type="evidence" value="ECO:0007669"/>
    <property type="project" value="TreeGrafter"/>
</dbReference>
<proteinExistence type="predicted"/>
<organism evidence="6">
    <name type="scientific">bioreactor metagenome</name>
    <dbReference type="NCBI Taxonomy" id="1076179"/>
    <lineage>
        <taxon>unclassified sequences</taxon>
        <taxon>metagenomes</taxon>
        <taxon>ecological metagenomes</taxon>
    </lineage>
</organism>
<evidence type="ECO:0000256" key="2">
    <source>
        <dbReference type="ARBA" id="ARBA00022692"/>
    </source>
</evidence>
<reference evidence="6" key="1">
    <citation type="submission" date="2019-08" db="EMBL/GenBank/DDBJ databases">
        <authorList>
            <person name="Kucharzyk K."/>
            <person name="Murdoch R.W."/>
            <person name="Higgins S."/>
            <person name="Loffler F."/>
        </authorList>
    </citation>
    <scope>NUCLEOTIDE SEQUENCE</scope>
</reference>
<evidence type="ECO:0000256" key="3">
    <source>
        <dbReference type="ARBA" id="ARBA00022989"/>
    </source>
</evidence>
<dbReference type="InterPro" id="IPR007452">
    <property type="entry name" value="TamB_C"/>
</dbReference>